<feature type="coiled-coil region" evidence="1">
    <location>
        <begin position="1333"/>
        <end position="1360"/>
    </location>
</feature>
<feature type="region of interest" description="Disordered" evidence="2">
    <location>
        <begin position="1834"/>
        <end position="1861"/>
    </location>
</feature>
<dbReference type="CDD" id="cd14686">
    <property type="entry name" value="bZIP"/>
    <property type="match status" value="1"/>
</dbReference>
<feature type="region of interest" description="Disordered" evidence="2">
    <location>
        <begin position="948"/>
        <end position="1032"/>
    </location>
</feature>
<feature type="region of interest" description="Disordered" evidence="2">
    <location>
        <begin position="860"/>
        <end position="883"/>
    </location>
</feature>
<feature type="compositionally biased region" description="Basic residues" evidence="2">
    <location>
        <begin position="167"/>
        <end position="182"/>
    </location>
</feature>
<feature type="compositionally biased region" description="Polar residues" evidence="2">
    <location>
        <begin position="1552"/>
        <end position="1562"/>
    </location>
</feature>
<feature type="region of interest" description="Disordered" evidence="2">
    <location>
        <begin position="801"/>
        <end position="834"/>
    </location>
</feature>
<feature type="region of interest" description="Disordered" evidence="2">
    <location>
        <begin position="1"/>
        <end position="20"/>
    </location>
</feature>
<feature type="compositionally biased region" description="Polar residues" evidence="2">
    <location>
        <begin position="96"/>
        <end position="151"/>
    </location>
</feature>
<gene>
    <name evidence="4" type="ORF">CXB51_001125</name>
</gene>
<proteinExistence type="predicted"/>
<evidence type="ECO:0000256" key="1">
    <source>
        <dbReference type="SAM" id="Coils"/>
    </source>
</evidence>
<feature type="compositionally biased region" description="Polar residues" evidence="2">
    <location>
        <begin position="822"/>
        <end position="834"/>
    </location>
</feature>
<dbReference type="SMART" id="SM00338">
    <property type="entry name" value="BRLZ"/>
    <property type="match status" value="2"/>
</dbReference>
<evidence type="ECO:0000313" key="4">
    <source>
        <dbReference type="EMBL" id="KAG8502508.1"/>
    </source>
</evidence>
<dbReference type="PANTHER" id="PTHR35021">
    <property type="match status" value="1"/>
</dbReference>
<name>A0A8J6DEH4_9ROSI</name>
<feature type="compositionally biased region" description="Polar residues" evidence="2">
    <location>
        <begin position="1834"/>
        <end position="1844"/>
    </location>
</feature>
<dbReference type="Proteomes" id="UP000701853">
    <property type="component" value="Chromosome 1"/>
</dbReference>
<dbReference type="OrthoDB" id="992742at2759"/>
<dbReference type="EMBL" id="JAHUZN010000001">
    <property type="protein sequence ID" value="KAG8502508.1"/>
    <property type="molecule type" value="Genomic_DNA"/>
</dbReference>
<feature type="region of interest" description="Disordered" evidence="2">
    <location>
        <begin position="597"/>
        <end position="621"/>
    </location>
</feature>
<dbReference type="InterPro" id="IPR004827">
    <property type="entry name" value="bZIP"/>
</dbReference>
<organism evidence="4 5">
    <name type="scientific">Gossypium anomalum</name>
    <dbReference type="NCBI Taxonomy" id="47600"/>
    <lineage>
        <taxon>Eukaryota</taxon>
        <taxon>Viridiplantae</taxon>
        <taxon>Streptophyta</taxon>
        <taxon>Embryophyta</taxon>
        <taxon>Tracheophyta</taxon>
        <taxon>Spermatophyta</taxon>
        <taxon>Magnoliopsida</taxon>
        <taxon>eudicotyledons</taxon>
        <taxon>Gunneridae</taxon>
        <taxon>Pentapetalae</taxon>
        <taxon>rosids</taxon>
        <taxon>malvids</taxon>
        <taxon>Malvales</taxon>
        <taxon>Malvaceae</taxon>
        <taxon>Malvoideae</taxon>
        <taxon>Gossypium</taxon>
    </lineage>
</organism>
<evidence type="ECO:0000256" key="2">
    <source>
        <dbReference type="SAM" id="MobiDB-lite"/>
    </source>
</evidence>
<feature type="compositionally biased region" description="Polar residues" evidence="2">
    <location>
        <begin position="597"/>
        <end position="612"/>
    </location>
</feature>
<feature type="compositionally biased region" description="Basic and acidic residues" evidence="2">
    <location>
        <begin position="1006"/>
        <end position="1032"/>
    </location>
</feature>
<feature type="region of interest" description="Disordered" evidence="2">
    <location>
        <begin position="1913"/>
        <end position="1951"/>
    </location>
</feature>
<feature type="compositionally biased region" description="Polar residues" evidence="2">
    <location>
        <begin position="912"/>
        <end position="921"/>
    </location>
</feature>
<feature type="region of interest" description="Disordered" evidence="2">
    <location>
        <begin position="1552"/>
        <end position="1590"/>
    </location>
</feature>
<feature type="domain" description="BZIP" evidence="3">
    <location>
        <begin position="159"/>
        <end position="222"/>
    </location>
</feature>
<feature type="coiled-coil region" evidence="1">
    <location>
        <begin position="1868"/>
        <end position="1902"/>
    </location>
</feature>
<feature type="compositionally biased region" description="Polar residues" evidence="2">
    <location>
        <begin position="801"/>
        <end position="815"/>
    </location>
</feature>
<keyword evidence="5" id="KW-1185">Reference proteome</keyword>
<evidence type="ECO:0000259" key="3">
    <source>
        <dbReference type="PROSITE" id="PS50217"/>
    </source>
</evidence>
<feature type="region of interest" description="Disordered" evidence="2">
    <location>
        <begin position="91"/>
        <end position="211"/>
    </location>
</feature>
<dbReference type="PROSITE" id="PS50217">
    <property type="entry name" value="BZIP"/>
    <property type="match status" value="1"/>
</dbReference>
<evidence type="ECO:0000313" key="5">
    <source>
        <dbReference type="Proteomes" id="UP000701853"/>
    </source>
</evidence>
<feature type="compositionally biased region" description="Basic and acidic residues" evidence="2">
    <location>
        <begin position="155"/>
        <end position="166"/>
    </location>
</feature>
<feature type="compositionally biased region" description="Basic and acidic residues" evidence="2">
    <location>
        <begin position="194"/>
        <end position="211"/>
    </location>
</feature>
<comment type="caution">
    <text evidence="4">The sequence shown here is derived from an EMBL/GenBank/DDBJ whole genome shotgun (WGS) entry which is preliminary data.</text>
</comment>
<feature type="region of interest" description="Disordered" evidence="2">
    <location>
        <begin position="912"/>
        <end position="934"/>
    </location>
</feature>
<protein>
    <recommendedName>
        <fullName evidence="3">BZIP domain-containing protein</fullName>
    </recommendedName>
</protein>
<dbReference type="GO" id="GO:0003700">
    <property type="term" value="F:DNA-binding transcription factor activity"/>
    <property type="evidence" value="ECO:0007669"/>
    <property type="project" value="InterPro"/>
</dbReference>
<keyword evidence="1" id="KW-0175">Coiled coil</keyword>
<sequence length="2018" mass="226630">MKAKRQAVNDPTIPCDDRSITKGRGGSYIFYMHDIDPTKTGGKNDLENHQSAELMPNSASMDHGGFLMGSSFSVLLLNLECNRPMLNRILHPGNMDDTTSEATSPYSASRMDSSSMYNQSNSTCQFHSQQQMIHSQATQGRFLQGEASQQLRPGCLKDKRSEDERKARKRQADKKHRQKKKAKFDEMTSQNQHLQDRNRELSTENRKLKEEKESLINKNTQLEEQIRGLQGKGQLPVEVMQGQGSYISHPASQIDQNVHVQDQYEMEVNNDDHVYNNNGCPDNCHNAGAVDALDGFGLDELLHLLRTEDEMNTNGRIALNELTIEHPESSQSGLCPAKVAKINLHKFLTDLHAEVPSDVDPLDFRGLEGEQKRFGRFSFPSSLIPTVERIKNAHGDISATCLISPRVSGTSYVLFCAVIRDMEHLRLDQVTEDIMVKWRDVIKDALGLGFNVAFAMEHLKKVACAFFGQSGCKLLNDIDSKISTLKDEVNYWKKKRAEIYEESKMSIDAVDNFIGVPISTVIKQQDRRSWSNNRQVSQTGDRVSLEFCRAIGQFSNDNLKERSRFKTQKHHWSKSSKLCKQEDQWMELIEMSSINGGLTESQTDQDPLNQVETPKGGSPKTKVITGIGKCASEHQLNMHPSELPNPAIMKGSAASGSFPASQINNGSMANHADESQNCPSTFSPLLQSVVGMNFQPTGHASFNQGYQVQGNIQSFNHTSQPQSKETYQNWSLIHHSDPLHSQPCQSNLAGQRLTDLLHSVDNTFWEHPQPTSQPQLNETRQNQTLIHHLNSQHTGQFQSNVAGQSQTDLTNSVPSDSLVHPQPTSQPQLNETRQNQTLIQHSNSHHTGQFQSNVAGQCQTDLTNSVPSDSLVHPQPTSQPQLNETRQNQTLIHHSNSHHTGQFHSNVAGQSLTDLTNSVPSDSLVHPQPTTQPQLNETRQNQTLIHHSNSQHTGQFRSNVPGQSQTDLTNSVQSDSLVHPQPTSQPQLNHGYSSQDSQQKRTRRPKAADEEEKRERRRESCRKYREKTKQQKIETYAENANLKRKNVILAAEKQSLSDVINNMQPNAQIPGQMGQLDTQQIHHPSFSAPAAGFPRSHHGEDSEEFDQDPEVSALRMERDCLVDEVQLLQGSTSCQQSNEQAPLTFQQHLHSYCSAQQQLNGSRFSNDVQDPLWTYSSSHGGGIASSSNPTEKQDSSRAIMARILKKIGEKRKSKVTYSDFPGLDIEERVAVGEYSFPKSLKSTVENITNMYGDVSKNSTMPQCVDETIYILFCATIKEMDDLQLPKVTENCIIKWSDTIKAALGIKFDVGFAMDHLKDKIIPAFIGQIHCQRVDELQKEISNLEASLNDLRQDRAKECEQSKVYKDAMDKFNGKSVSSGLFMFQGKERRADPNILFHGDMDLSPPEVSSPFKNNEADQSKYLKTELITSVEPQLAESGSSQCLADNKRIGFKRRSTLSEIDRRNAKMLMDRQYRIRRKMEMEKLKDEIRWYQEELSQLRTKQRLPAQDLDKVECFAQSTSQWHDDQSVSVQSSSIQKHQRIQYQQKISSNDGGVAVSQNLTNNKERTPNARAAVDEPATEHPESAQSGSCSAEVAKIKLPKFLTEFHTEVASNVDLSDFTGLEGEKRRFGRFSFPLSLIPTVERINSVYGDISATSLVSPSVSAAVYVLFCAVIREMEHLRLEEVTEDIILKWRDVIKDALRLGFNVAFAMEHLKKVAYAYFGQPGCKLLHYIDSKISTLEAEVNDWKKKRAEIYEESKMCINAAENFIGVPVSTVSMEGYSSDGSSSFFTSKKPVDGQWMELVGFVEDKTEISALNGGLTQSLTDQDQLNQVGTSEGSYQTKSEGGRPKLSLAQKRENKRLSDYRYRQKRKITADELSAENKHLKEENEGLIAENRLLKSKLELLLSYGDSKAEAEPSSGSGKPMEQKAKQDYSNLGARRAQATDGHRAMREQISESTKILKDLIPACNKFLSLELAAINPRTNPAIEAFPLKDVSIYSIQNSCTISSVFGLQFNVW</sequence>
<accession>A0A8J6DEH4</accession>
<reference evidence="4 5" key="1">
    <citation type="journal article" date="2021" name="bioRxiv">
        <title>The Gossypium anomalum genome as a resource for cotton improvement and evolutionary analysis of hybrid incompatibility.</title>
        <authorList>
            <person name="Grover C.E."/>
            <person name="Yuan D."/>
            <person name="Arick M.A."/>
            <person name="Miller E.R."/>
            <person name="Hu G."/>
            <person name="Peterson D.G."/>
            <person name="Wendel J.F."/>
            <person name="Udall J.A."/>
        </authorList>
    </citation>
    <scope>NUCLEOTIDE SEQUENCE [LARGE SCALE GENOMIC DNA]</scope>
    <source>
        <strain evidence="4">JFW-Udall</strain>
        <tissue evidence="4">Leaf</tissue>
    </source>
</reference>
<dbReference type="PANTHER" id="PTHR35021:SF7">
    <property type="entry name" value="PROTEIN FB17, PUTATIVE-RELATED"/>
    <property type="match status" value="1"/>
</dbReference>
<feature type="compositionally biased region" description="Polar residues" evidence="2">
    <location>
        <begin position="948"/>
        <end position="997"/>
    </location>
</feature>